<dbReference type="PANTHER" id="PTHR32194:SF10">
    <property type="entry name" value="PROTEASOME SUBUNIT BETA TYPE-3"/>
    <property type="match status" value="1"/>
</dbReference>
<dbReference type="PANTHER" id="PTHR32194">
    <property type="entry name" value="METALLOPROTEASE TLDD"/>
    <property type="match status" value="1"/>
</dbReference>
<dbReference type="Gene3D" id="3.60.20.10">
    <property type="entry name" value="Glutamine Phosphoribosylpyrophosphate, subunit 1, domain 1"/>
    <property type="match status" value="1"/>
</dbReference>
<organism evidence="2 3">
    <name type="scientific">Meloidogyne hapla</name>
    <name type="common">Root-knot nematode worm</name>
    <dbReference type="NCBI Taxonomy" id="6305"/>
    <lineage>
        <taxon>Eukaryota</taxon>
        <taxon>Metazoa</taxon>
        <taxon>Ecdysozoa</taxon>
        <taxon>Nematoda</taxon>
        <taxon>Chromadorea</taxon>
        <taxon>Rhabditida</taxon>
        <taxon>Tylenchina</taxon>
        <taxon>Tylenchomorpha</taxon>
        <taxon>Tylenchoidea</taxon>
        <taxon>Meloidogynidae</taxon>
        <taxon>Meloidogyninae</taxon>
        <taxon>Meloidogyne</taxon>
    </lineage>
</organism>
<dbReference type="InterPro" id="IPR023333">
    <property type="entry name" value="Proteasome_suB-type"/>
</dbReference>
<evidence type="ECO:0000313" key="3">
    <source>
        <dbReference type="WBParaSite" id="MhA1_Contig800.frz3.gene12"/>
    </source>
</evidence>
<dbReference type="Proteomes" id="UP000095281">
    <property type="component" value="Unplaced"/>
</dbReference>
<protein>
    <submittedName>
        <fullName evidence="3">Proteasome subunit beta type-3</fullName>
    </submittedName>
</protein>
<evidence type="ECO:0000313" key="2">
    <source>
        <dbReference type="Proteomes" id="UP000095281"/>
    </source>
</evidence>
<accession>A0A1I8C032</accession>
<reference evidence="3" key="1">
    <citation type="submission" date="2016-11" db="UniProtKB">
        <authorList>
            <consortium name="WormBaseParasite"/>
        </authorList>
    </citation>
    <scope>IDENTIFICATION</scope>
</reference>
<dbReference type="Pfam" id="PF00227">
    <property type="entry name" value="Proteasome"/>
    <property type="match status" value="1"/>
</dbReference>
<proteinExistence type="predicted"/>
<dbReference type="GO" id="GO:0005737">
    <property type="term" value="C:cytoplasm"/>
    <property type="evidence" value="ECO:0007669"/>
    <property type="project" value="TreeGrafter"/>
</dbReference>
<dbReference type="AlphaFoldDB" id="A0A1I8C032"/>
<name>A0A1I8C032_MELHA</name>
<dbReference type="GO" id="GO:0005839">
    <property type="term" value="C:proteasome core complex"/>
    <property type="evidence" value="ECO:0007669"/>
    <property type="project" value="InterPro"/>
</dbReference>
<dbReference type="PROSITE" id="PS51476">
    <property type="entry name" value="PROTEASOME_BETA_2"/>
    <property type="match status" value="1"/>
</dbReference>
<sequence>MSNPYSLHGGTVVAMRGKDCFCIATDLRLGDQTNTIASNVQKVHLIGDKIFVGLTGFNCDTATFVDKIKQAKTLYELEEDRPMKPKVVATLISNMLYKRRFGQYFMNTLIAGIDSTTNEPFIAGSDSVGSMTDCIDFVCVGSGDEFALASCETFWRPDLTAEQLTEATAQVMLGVIERDAATGWGAIVYTVTKGGITSNALKCRLD</sequence>
<keyword evidence="2" id="KW-1185">Reference proteome</keyword>
<dbReference type="InterPro" id="IPR029055">
    <property type="entry name" value="Ntn_hydrolases_N"/>
</dbReference>
<dbReference type="InterPro" id="IPR001353">
    <property type="entry name" value="Proteasome_sua/b"/>
</dbReference>
<dbReference type="OMA" id="CSEQLYG"/>
<comment type="subunit">
    <text evidence="1">The 26S proteasome consists of a 20S proteasome core and two 19S regulatory subunits. The 20S proteasome core is composed of 28 subunits that are arranged in four stacked rings, resulting in a barrel-shaped structure. The two end rings are each formed by seven alpha subunits, and the two central rings are each formed by seven beta subunits. The catalytic chamber with the active sites is on the inside of the barrel.</text>
</comment>
<dbReference type="WBParaSite" id="MhA1_Contig800.frz3.gene12">
    <property type="protein sequence ID" value="MhA1_Contig800.frz3.gene12"/>
    <property type="gene ID" value="MhA1_Contig800.frz3.gene12"/>
</dbReference>
<dbReference type="GO" id="GO:0051603">
    <property type="term" value="P:proteolysis involved in protein catabolic process"/>
    <property type="evidence" value="ECO:0007669"/>
    <property type="project" value="InterPro"/>
</dbReference>
<dbReference type="SUPFAM" id="SSF56235">
    <property type="entry name" value="N-terminal nucleophile aminohydrolases (Ntn hydrolases)"/>
    <property type="match status" value="1"/>
</dbReference>
<evidence type="ECO:0000256" key="1">
    <source>
        <dbReference type="ARBA" id="ARBA00026071"/>
    </source>
</evidence>